<proteinExistence type="predicted"/>
<sequence length="75" mass="9144">MRSIIEKLGERVTDGGRFTGWFTWIGRFVGSRRFESQDRVYHCGNCDRRFRLNRQYCPECGSYRIERIRYDELIE</sequence>
<name>A0A1I6S4R3_9EURY</name>
<accession>A0A1I6S4R3</accession>
<reference evidence="2" key="1">
    <citation type="submission" date="2016-10" db="EMBL/GenBank/DDBJ databases">
        <authorList>
            <person name="Varghese N."/>
            <person name="Submissions S."/>
        </authorList>
    </citation>
    <scope>NUCLEOTIDE SEQUENCE [LARGE SCALE GENOMIC DNA]</scope>
    <source>
        <strain evidence="2">DSM 22427</strain>
    </source>
</reference>
<dbReference type="EMBL" id="FOZS01000002">
    <property type="protein sequence ID" value="SFS71884.1"/>
    <property type="molecule type" value="Genomic_DNA"/>
</dbReference>
<evidence type="ECO:0000313" key="2">
    <source>
        <dbReference type="Proteomes" id="UP000199199"/>
    </source>
</evidence>
<organism evidence="1 2">
    <name type="scientific">Halostagnicola kamekurae</name>
    <dbReference type="NCBI Taxonomy" id="619731"/>
    <lineage>
        <taxon>Archaea</taxon>
        <taxon>Methanobacteriati</taxon>
        <taxon>Methanobacteriota</taxon>
        <taxon>Stenosarchaea group</taxon>
        <taxon>Halobacteria</taxon>
        <taxon>Halobacteriales</taxon>
        <taxon>Natrialbaceae</taxon>
        <taxon>Halostagnicola</taxon>
    </lineage>
</organism>
<keyword evidence="2" id="KW-1185">Reference proteome</keyword>
<dbReference type="AlphaFoldDB" id="A0A1I6S4R3"/>
<evidence type="ECO:0000313" key="1">
    <source>
        <dbReference type="EMBL" id="SFS71884.1"/>
    </source>
</evidence>
<dbReference type="Proteomes" id="UP000199199">
    <property type="component" value="Unassembled WGS sequence"/>
</dbReference>
<gene>
    <name evidence="1" type="ORF">SAMN04488556_2419</name>
</gene>
<protein>
    <submittedName>
        <fullName evidence="1">Uncharacterized protein</fullName>
    </submittedName>
</protein>